<keyword evidence="5" id="KW-0808">Transferase</keyword>
<dbReference type="InterPro" id="IPR020892">
    <property type="entry name" value="Cyclophilin-type_PPIase_CS"/>
</dbReference>
<name>A0ABY8ULR0_TETOB</name>
<dbReference type="PANTHER" id="PTHR45625:SF1">
    <property type="entry name" value="RING-TYPE E3 UBIQUITIN-PROTEIN LIGASE PPIL2"/>
    <property type="match status" value="1"/>
</dbReference>
<comment type="catalytic activity">
    <reaction evidence="1">
        <text>S-ubiquitinyl-[E2 ubiquitin-conjugating enzyme]-L-cysteine + [acceptor protein]-L-lysine = [E2 ubiquitin-conjugating enzyme]-L-cysteine + N(6)-ubiquitinyl-[acceptor protein]-L-lysine.</text>
        <dbReference type="EC" id="2.3.2.27"/>
    </reaction>
</comment>
<evidence type="ECO:0000256" key="1">
    <source>
        <dbReference type="ARBA" id="ARBA00000900"/>
    </source>
</evidence>
<dbReference type="EC" id="2.3.2.27" evidence="4"/>
<dbReference type="InterPro" id="IPR002130">
    <property type="entry name" value="Cyclophilin-type_PPIase_dom"/>
</dbReference>
<evidence type="ECO:0000313" key="11">
    <source>
        <dbReference type="EMBL" id="WIA21949.1"/>
    </source>
</evidence>
<keyword evidence="6" id="KW-0833">Ubl conjugation pathway</keyword>
<evidence type="ECO:0000256" key="4">
    <source>
        <dbReference type="ARBA" id="ARBA00012483"/>
    </source>
</evidence>
<feature type="region of interest" description="Disordered" evidence="8">
    <location>
        <begin position="636"/>
        <end position="658"/>
    </location>
</feature>
<dbReference type="SUPFAM" id="SSF57850">
    <property type="entry name" value="RING/U-box"/>
    <property type="match status" value="1"/>
</dbReference>
<dbReference type="Gene3D" id="3.30.40.10">
    <property type="entry name" value="Zinc/RING finger domain, C3HC4 (zinc finger)"/>
    <property type="match status" value="1"/>
</dbReference>
<dbReference type="Pfam" id="PF00160">
    <property type="entry name" value="Pro_isomerase"/>
    <property type="match status" value="1"/>
</dbReference>
<feature type="domain" description="PPIase cyclophilin-type" evidence="9">
    <location>
        <begin position="403"/>
        <end position="550"/>
    </location>
</feature>
<evidence type="ECO:0000259" key="9">
    <source>
        <dbReference type="PROSITE" id="PS50072"/>
    </source>
</evidence>
<dbReference type="InterPro" id="IPR003613">
    <property type="entry name" value="Ubox_domain"/>
</dbReference>
<feature type="domain" description="U-box" evidence="10">
    <location>
        <begin position="34"/>
        <end position="107"/>
    </location>
</feature>
<feature type="region of interest" description="Disordered" evidence="8">
    <location>
        <begin position="247"/>
        <end position="300"/>
    </location>
</feature>
<dbReference type="InterPro" id="IPR029000">
    <property type="entry name" value="Cyclophilin-like_dom_sf"/>
</dbReference>
<dbReference type="EMBL" id="CP126221">
    <property type="protein sequence ID" value="WIA21949.1"/>
    <property type="molecule type" value="Genomic_DNA"/>
</dbReference>
<comment type="similarity">
    <text evidence="3">Belongs to the cyclophilin-type PPIase family. PPIL2 subfamily.</text>
</comment>
<keyword evidence="7" id="KW-0539">Nucleus</keyword>
<feature type="compositionally biased region" description="Polar residues" evidence="8">
    <location>
        <begin position="586"/>
        <end position="596"/>
    </location>
</feature>
<organism evidence="11 12">
    <name type="scientific">Tetradesmus obliquus</name>
    <name type="common">Green alga</name>
    <name type="synonym">Acutodesmus obliquus</name>
    <dbReference type="NCBI Taxonomy" id="3088"/>
    <lineage>
        <taxon>Eukaryota</taxon>
        <taxon>Viridiplantae</taxon>
        <taxon>Chlorophyta</taxon>
        <taxon>core chlorophytes</taxon>
        <taxon>Chlorophyceae</taxon>
        <taxon>CS clade</taxon>
        <taxon>Sphaeropleales</taxon>
        <taxon>Scenedesmaceae</taxon>
        <taxon>Tetradesmus</taxon>
    </lineage>
</organism>
<gene>
    <name evidence="11" type="ORF">OEZ85_004313</name>
</gene>
<keyword evidence="12" id="KW-1185">Reference proteome</keyword>
<evidence type="ECO:0000313" key="12">
    <source>
        <dbReference type="Proteomes" id="UP001244341"/>
    </source>
</evidence>
<sequence length="658" mass="70549">MGKKRAQKDRGYITAKEHKEEWGGYKDKKRAPFQRLPFNCCAITFTPFEDPVCTEDGTVYDIVHVVPYVKKFGKHPVTGAPLELGDLIRLNYHKNADGEYACPVTSKVFTPHTHIAAVKTTVKTTGNVYSYDALEELCIKPKNWKDLLTEQPFTRKDIIHLQDPLNVSGRLISEFHHVKFDLAADDDDEAQGEGAALRNVNQDVQRALGALGTQEAADAFAAGGGGKRAEAKRLLAEAAVRRGAAAAAAKGGSKQQQQQQPAGAGSKPSAAAAGSGAAAAAAGEKDWRLTGPGKQNLPGFKPGAVTWDTDDYSTAAGVKQLQKAAAQKAAAAGGAAGAAAIAARPNPKAWYDEHHAQYKQSAFTTGGTARAFTSTIAVAQTKSERQLQLVERNPSKKGYLRLHTSLGDLNIELHCDIAPRTTENFIYLCEMGYYNDTVFHRSIKNFMIQGGDPTGTGLGGESIYGPTFKDELDSRLLHSGRGILSMANSGPGTNGSQFFITYRSAAHLNYKHSVFGRVVGGMEVLGLMERVTTDDEDRPLQEIKITGATIFTNPFQEMEQEQQQKQQEEQKQANAGQPGDPDSRRSSWFSNPGASNIAATQRTGVGKYIQQAALETAPGSSKPAAAATAAAAAAPEVASAPAAKKQKATQPMLNFDAW</sequence>
<dbReference type="PANTHER" id="PTHR45625">
    <property type="entry name" value="PEPTIDYL-PROLYL CIS-TRANS ISOMERASE-RELATED"/>
    <property type="match status" value="1"/>
</dbReference>
<proteinExistence type="inferred from homology"/>
<comment type="subcellular location">
    <subcellularLocation>
        <location evidence="2">Nucleus</location>
    </subcellularLocation>
</comment>
<dbReference type="InterPro" id="IPR044666">
    <property type="entry name" value="Cyclophilin_A-like"/>
</dbReference>
<dbReference type="PROSITE" id="PS50072">
    <property type="entry name" value="CSA_PPIASE_2"/>
    <property type="match status" value="1"/>
</dbReference>
<dbReference type="SUPFAM" id="SSF50891">
    <property type="entry name" value="Cyclophilin-like"/>
    <property type="match status" value="1"/>
</dbReference>
<dbReference type="InterPro" id="IPR026951">
    <property type="entry name" value="PPIL2_U-box_dom"/>
</dbReference>
<dbReference type="Gene3D" id="2.40.100.10">
    <property type="entry name" value="Cyclophilin-like"/>
    <property type="match status" value="1"/>
</dbReference>
<evidence type="ECO:0000256" key="8">
    <source>
        <dbReference type="SAM" id="MobiDB-lite"/>
    </source>
</evidence>
<feature type="compositionally biased region" description="Low complexity" evidence="8">
    <location>
        <begin position="247"/>
        <end position="282"/>
    </location>
</feature>
<evidence type="ECO:0000259" key="10">
    <source>
        <dbReference type="PROSITE" id="PS51698"/>
    </source>
</evidence>
<evidence type="ECO:0000256" key="5">
    <source>
        <dbReference type="ARBA" id="ARBA00022679"/>
    </source>
</evidence>
<reference evidence="11 12" key="1">
    <citation type="submission" date="2023-05" db="EMBL/GenBank/DDBJ databases">
        <title>A 100% complete, gapless, phased diploid assembly of the Scenedesmus obliquus UTEX 3031 genome.</title>
        <authorList>
            <person name="Biondi T.C."/>
            <person name="Hanschen E.R."/>
            <person name="Kwon T."/>
            <person name="Eng W."/>
            <person name="Kruse C.P.S."/>
            <person name="Koehler S.I."/>
            <person name="Kunde Y."/>
            <person name="Gleasner C.D."/>
            <person name="You Mak K.T."/>
            <person name="Polle J."/>
            <person name="Hovde B.T."/>
            <person name="Starkenburg S.R."/>
        </authorList>
    </citation>
    <scope>NUCLEOTIDE SEQUENCE [LARGE SCALE GENOMIC DNA]</scope>
    <source>
        <strain evidence="11 12">DOE0152z</strain>
    </source>
</reference>
<dbReference type="PRINTS" id="PR00153">
    <property type="entry name" value="CSAPPISMRASE"/>
</dbReference>
<evidence type="ECO:0000256" key="7">
    <source>
        <dbReference type="ARBA" id="ARBA00023242"/>
    </source>
</evidence>
<dbReference type="InterPro" id="IPR013083">
    <property type="entry name" value="Znf_RING/FYVE/PHD"/>
</dbReference>
<feature type="region of interest" description="Disordered" evidence="8">
    <location>
        <begin position="557"/>
        <end position="596"/>
    </location>
</feature>
<accession>A0ABY8ULR0</accession>
<dbReference type="CDD" id="cd16663">
    <property type="entry name" value="RING-Ubox_PPIL2"/>
    <property type="match status" value="1"/>
</dbReference>
<dbReference type="PROSITE" id="PS51698">
    <property type="entry name" value="U_BOX"/>
    <property type="match status" value="1"/>
</dbReference>
<dbReference type="SMART" id="SM00504">
    <property type="entry name" value="Ubox"/>
    <property type="match status" value="1"/>
</dbReference>
<dbReference type="CDD" id="cd01923">
    <property type="entry name" value="cyclophilin_RING"/>
    <property type="match status" value="1"/>
</dbReference>
<evidence type="ECO:0000256" key="6">
    <source>
        <dbReference type="ARBA" id="ARBA00022786"/>
    </source>
</evidence>
<dbReference type="Proteomes" id="UP001244341">
    <property type="component" value="Chromosome 14b"/>
</dbReference>
<dbReference type="PROSITE" id="PS00170">
    <property type="entry name" value="CSA_PPIASE_1"/>
    <property type="match status" value="1"/>
</dbReference>
<evidence type="ECO:0000256" key="3">
    <source>
        <dbReference type="ARBA" id="ARBA00007930"/>
    </source>
</evidence>
<evidence type="ECO:0000256" key="2">
    <source>
        <dbReference type="ARBA" id="ARBA00004123"/>
    </source>
</evidence>
<protein>
    <recommendedName>
        <fullName evidence="4">RING-type E3 ubiquitin transferase</fullName>
        <ecNumber evidence="4">2.3.2.27</ecNumber>
    </recommendedName>
</protein>